<dbReference type="EMBL" id="VZZK01000010">
    <property type="protein sequence ID" value="KAB1079053.1"/>
    <property type="molecule type" value="Genomic_DNA"/>
</dbReference>
<reference evidence="2 3" key="1">
    <citation type="submission" date="2019-09" db="EMBL/GenBank/DDBJ databases">
        <title>YIM 48816 draft genome.</title>
        <authorList>
            <person name="Jiang L."/>
        </authorList>
    </citation>
    <scope>NUCLEOTIDE SEQUENCE [LARGE SCALE GENOMIC DNA]</scope>
    <source>
        <strain evidence="2 3">YIM 48816</strain>
    </source>
</reference>
<dbReference type="InterPro" id="IPR051404">
    <property type="entry name" value="TA_system_antitoxin"/>
</dbReference>
<sequence length="75" mass="7910">MSQLTYPVVITPLSVEEGGGFAATVPDLPGCMSDGETPEDALHNVLDAIDSWIEMAEELGHSIPEPSMRRAQAAG</sequence>
<gene>
    <name evidence="2" type="ORF">F6X53_11765</name>
</gene>
<comment type="caution">
    <text evidence="2">The sequence shown here is derived from an EMBL/GenBank/DDBJ whole genome shotgun (WGS) entry which is preliminary data.</text>
</comment>
<dbReference type="Pfam" id="PF15919">
    <property type="entry name" value="HicB_lk_antitox"/>
    <property type="match status" value="1"/>
</dbReference>
<dbReference type="RefSeq" id="WP_151000218.1">
    <property type="nucleotide sequence ID" value="NZ_VZZK01000010.1"/>
</dbReference>
<evidence type="ECO:0000313" key="3">
    <source>
        <dbReference type="Proteomes" id="UP000474159"/>
    </source>
</evidence>
<dbReference type="Gene3D" id="3.30.160.250">
    <property type="match status" value="1"/>
</dbReference>
<dbReference type="Proteomes" id="UP000474159">
    <property type="component" value="Unassembled WGS sequence"/>
</dbReference>
<dbReference type="AlphaFoldDB" id="A0A6L3SYJ3"/>
<dbReference type="SUPFAM" id="SSF143100">
    <property type="entry name" value="TTHA1013/TTHA0281-like"/>
    <property type="match status" value="1"/>
</dbReference>
<keyword evidence="3" id="KW-1185">Reference proteome</keyword>
<feature type="domain" description="HicB-like antitoxin of toxin-antitoxin system" evidence="1">
    <location>
        <begin position="6"/>
        <end position="68"/>
    </location>
</feature>
<organism evidence="2 3">
    <name type="scientific">Methylobacterium soli</name>
    <dbReference type="NCBI Taxonomy" id="553447"/>
    <lineage>
        <taxon>Bacteria</taxon>
        <taxon>Pseudomonadati</taxon>
        <taxon>Pseudomonadota</taxon>
        <taxon>Alphaproteobacteria</taxon>
        <taxon>Hyphomicrobiales</taxon>
        <taxon>Methylobacteriaceae</taxon>
        <taxon>Methylobacterium</taxon>
    </lineage>
</organism>
<dbReference type="PANTHER" id="PTHR34504">
    <property type="entry name" value="ANTITOXIN HICB"/>
    <property type="match status" value="1"/>
</dbReference>
<dbReference type="InterPro" id="IPR031807">
    <property type="entry name" value="HicB-like"/>
</dbReference>
<evidence type="ECO:0000313" key="2">
    <source>
        <dbReference type="EMBL" id="KAB1079053.1"/>
    </source>
</evidence>
<dbReference type="PANTHER" id="PTHR34504:SF2">
    <property type="entry name" value="UPF0150 PROTEIN SSL0259"/>
    <property type="match status" value="1"/>
</dbReference>
<name>A0A6L3SYJ3_9HYPH</name>
<protein>
    <submittedName>
        <fullName evidence="2">Type II toxin-antitoxin system HicB family antitoxin</fullName>
    </submittedName>
</protein>
<evidence type="ECO:0000259" key="1">
    <source>
        <dbReference type="Pfam" id="PF15919"/>
    </source>
</evidence>
<dbReference type="InterPro" id="IPR035069">
    <property type="entry name" value="TTHA1013/TTHA0281-like"/>
</dbReference>
<dbReference type="OrthoDB" id="9807959at2"/>
<proteinExistence type="predicted"/>
<accession>A0A6L3SYJ3</accession>